<feature type="domain" description="Hydroxymethylglutaryl-coenzyme A synthase C-terminal" evidence="4">
    <location>
        <begin position="262"/>
        <end position="329"/>
    </location>
</feature>
<dbReference type="SUPFAM" id="SSF53901">
    <property type="entry name" value="Thiolase-like"/>
    <property type="match status" value="2"/>
</dbReference>
<name>A0ABP7GJ65_9MICO</name>
<gene>
    <name evidence="5" type="ORF">GCM10022240_17800</name>
</gene>
<organism evidence="5 6">
    <name type="scientific">Microbacterium kribbense</name>
    <dbReference type="NCBI Taxonomy" id="433645"/>
    <lineage>
        <taxon>Bacteria</taxon>
        <taxon>Bacillati</taxon>
        <taxon>Actinomycetota</taxon>
        <taxon>Actinomycetes</taxon>
        <taxon>Micrococcales</taxon>
        <taxon>Microbacteriaceae</taxon>
        <taxon>Microbacterium</taxon>
    </lineage>
</organism>
<evidence type="ECO:0000259" key="4">
    <source>
        <dbReference type="Pfam" id="PF08540"/>
    </source>
</evidence>
<dbReference type="EMBL" id="BAABAF010000006">
    <property type="protein sequence ID" value="GAA3765794.1"/>
    <property type="molecule type" value="Genomic_DNA"/>
</dbReference>
<dbReference type="CDD" id="cd00827">
    <property type="entry name" value="init_cond_enzymes"/>
    <property type="match status" value="1"/>
</dbReference>
<protein>
    <submittedName>
        <fullName evidence="5">Hydroxymethylglutaryl-CoA synthase</fullName>
    </submittedName>
</protein>
<evidence type="ECO:0000313" key="5">
    <source>
        <dbReference type="EMBL" id="GAA3765794.1"/>
    </source>
</evidence>
<keyword evidence="6" id="KW-1185">Reference proteome</keyword>
<dbReference type="NCBIfam" id="TIGR01835">
    <property type="entry name" value="HMG-CoA-S_prok"/>
    <property type="match status" value="1"/>
</dbReference>
<dbReference type="PANTHER" id="PTHR43323">
    <property type="entry name" value="3-HYDROXY-3-METHYLGLUTARYL COENZYME A SYNTHASE"/>
    <property type="match status" value="1"/>
</dbReference>
<dbReference type="InterPro" id="IPR016039">
    <property type="entry name" value="Thiolase-like"/>
</dbReference>
<dbReference type="InterPro" id="IPR011554">
    <property type="entry name" value="HMG_CoA_synthase_prok"/>
</dbReference>
<accession>A0ABP7GJ65</accession>
<proteinExistence type="inferred from homology"/>
<dbReference type="RefSeq" id="WP_344782697.1">
    <property type="nucleotide sequence ID" value="NZ_BAABAF010000006.1"/>
</dbReference>
<comment type="similarity">
    <text evidence="1">Belongs to the thiolase-like superfamily. HMG-CoA synthase family.</text>
</comment>
<evidence type="ECO:0000256" key="2">
    <source>
        <dbReference type="ARBA" id="ARBA00022679"/>
    </source>
</evidence>
<sequence length="393" mass="42544">MTGASAPIGITDLAFATAHFSLDLQQLADHFGIDVNKYYVGIGQSEMSVATADEDIVTMGAEAAAQILARHGSDGIRTLLFATESGIDQSKSAGVFVHGLLGMGPNCRVVELKQACYSATAALQFALGVVARDSREKVLVIASDVARYALDSSGEPTQGAAAVAFLVTADPALVEIEPITGLHTDDIHDFWRPNYLSTALVDGKYSLGAYLRSLEGAWGEFRSRGGVDIDQIDRFCYHQPFTKMAVKAHNRLCTITGSDLDADQRRAQIDASLAMNRHTGNSYTASIYVGLISLLERDEADLAGKRIGFFSYGSGSVSELFTGIVQPGYRALLRDADDRQRLAGRTPIDYARYRALHENVDAVQGEDYETAVETPGPFRFAGVVEHARQYQRC</sequence>
<dbReference type="Proteomes" id="UP001500540">
    <property type="component" value="Unassembled WGS sequence"/>
</dbReference>
<dbReference type="InterPro" id="IPR013746">
    <property type="entry name" value="HMG_CoA_synt_C_dom"/>
</dbReference>
<evidence type="ECO:0000256" key="1">
    <source>
        <dbReference type="ARBA" id="ARBA00007061"/>
    </source>
</evidence>
<keyword evidence="2" id="KW-0808">Transferase</keyword>
<dbReference type="PANTHER" id="PTHR43323:SF2">
    <property type="entry name" value="HYDROXYMETHYLGLUTARYL-COA SYNTHASE"/>
    <property type="match status" value="1"/>
</dbReference>
<comment type="caution">
    <text evidence="5">The sequence shown here is derived from an EMBL/GenBank/DDBJ whole genome shotgun (WGS) entry which is preliminary data.</text>
</comment>
<dbReference type="Gene3D" id="3.40.47.10">
    <property type="match status" value="2"/>
</dbReference>
<reference evidence="6" key="1">
    <citation type="journal article" date="2019" name="Int. J. Syst. Evol. Microbiol.">
        <title>The Global Catalogue of Microorganisms (GCM) 10K type strain sequencing project: providing services to taxonomists for standard genome sequencing and annotation.</title>
        <authorList>
            <consortium name="The Broad Institute Genomics Platform"/>
            <consortium name="The Broad Institute Genome Sequencing Center for Infectious Disease"/>
            <person name="Wu L."/>
            <person name="Ma J."/>
        </authorList>
    </citation>
    <scope>NUCLEOTIDE SEQUENCE [LARGE SCALE GENOMIC DNA]</scope>
    <source>
        <strain evidence="6">JCM 16950</strain>
    </source>
</reference>
<feature type="domain" description="Hydroxymethylglutaryl-coenzyme A synthase N-terminal" evidence="3">
    <location>
        <begin position="8"/>
        <end position="169"/>
    </location>
</feature>
<evidence type="ECO:0000313" key="6">
    <source>
        <dbReference type="Proteomes" id="UP001500540"/>
    </source>
</evidence>
<evidence type="ECO:0000259" key="3">
    <source>
        <dbReference type="Pfam" id="PF01154"/>
    </source>
</evidence>
<feature type="domain" description="Hydroxymethylglutaryl-coenzyme A synthase C-terminal" evidence="4">
    <location>
        <begin position="179"/>
        <end position="253"/>
    </location>
</feature>
<dbReference type="Pfam" id="PF08540">
    <property type="entry name" value="HMG_CoA_synt_C"/>
    <property type="match status" value="2"/>
</dbReference>
<dbReference type="InterPro" id="IPR013528">
    <property type="entry name" value="HMG_CoA_synth_N"/>
</dbReference>
<dbReference type="Pfam" id="PF01154">
    <property type="entry name" value="HMG_CoA_synt_N"/>
    <property type="match status" value="1"/>
</dbReference>